<dbReference type="AlphaFoldDB" id="A0A2I0B4J1"/>
<dbReference type="Proteomes" id="UP000236161">
    <property type="component" value="Unassembled WGS sequence"/>
</dbReference>
<dbReference type="EMBL" id="KZ451915">
    <property type="protein sequence ID" value="PKA62712.1"/>
    <property type="molecule type" value="Genomic_DNA"/>
</dbReference>
<keyword evidence="2" id="KW-1185">Reference proteome</keyword>
<evidence type="ECO:0000313" key="2">
    <source>
        <dbReference type="Proteomes" id="UP000236161"/>
    </source>
</evidence>
<accession>A0A2I0B4J1</accession>
<organism evidence="1 2">
    <name type="scientific">Apostasia shenzhenica</name>
    <dbReference type="NCBI Taxonomy" id="1088818"/>
    <lineage>
        <taxon>Eukaryota</taxon>
        <taxon>Viridiplantae</taxon>
        <taxon>Streptophyta</taxon>
        <taxon>Embryophyta</taxon>
        <taxon>Tracheophyta</taxon>
        <taxon>Spermatophyta</taxon>
        <taxon>Magnoliopsida</taxon>
        <taxon>Liliopsida</taxon>
        <taxon>Asparagales</taxon>
        <taxon>Orchidaceae</taxon>
        <taxon>Apostasioideae</taxon>
        <taxon>Apostasia</taxon>
    </lineage>
</organism>
<evidence type="ECO:0000313" key="1">
    <source>
        <dbReference type="EMBL" id="PKA62712.1"/>
    </source>
</evidence>
<protein>
    <submittedName>
        <fullName evidence="1">Uncharacterized protein</fullName>
    </submittedName>
</protein>
<reference evidence="1 2" key="1">
    <citation type="journal article" date="2017" name="Nature">
        <title>The Apostasia genome and the evolution of orchids.</title>
        <authorList>
            <person name="Zhang G.Q."/>
            <person name="Liu K.W."/>
            <person name="Li Z."/>
            <person name="Lohaus R."/>
            <person name="Hsiao Y.Y."/>
            <person name="Niu S.C."/>
            <person name="Wang J.Y."/>
            <person name="Lin Y.C."/>
            <person name="Xu Q."/>
            <person name="Chen L.J."/>
            <person name="Yoshida K."/>
            <person name="Fujiwara S."/>
            <person name="Wang Z.W."/>
            <person name="Zhang Y.Q."/>
            <person name="Mitsuda N."/>
            <person name="Wang M."/>
            <person name="Liu G.H."/>
            <person name="Pecoraro L."/>
            <person name="Huang H.X."/>
            <person name="Xiao X.J."/>
            <person name="Lin M."/>
            <person name="Wu X.Y."/>
            <person name="Wu W.L."/>
            <person name="Chen Y.Y."/>
            <person name="Chang S.B."/>
            <person name="Sakamoto S."/>
            <person name="Ohme-Takagi M."/>
            <person name="Yagi M."/>
            <person name="Zeng S.J."/>
            <person name="Shen C.Y."/>
            <person name="Yeh C.M."/>
            <person name="Luo Y.B."/>
            <person name="Tsai W.C."/>
            <person name="Van de Peer Y."/>
            <person name="Liu Z.J."/>
        </authorList>
    </citation>
    <scope>NUCLEOTIDE SEQUENCE [LARGE SCALE GENOMIC DNA]</scope>
    <source>
        <strain evidence="2">cv. Shenzhen</strain>
        <tissue evidence="1">Stem</tissue>
    </source>
</reference>
<sequence length="66" mass="6954">MTQPAVALPPEAAASRGASWPLRTQQPCEAVRAVAVAQCRGAARRRPRLRCATARRAMVAALSEAA</sequence>
<proteinExistence type="predicted"/>
<name>A0A2I0B4J1_9ASPA</name>
<gene>
    <name evidence="1" type="ORF">AXF42_Ash018920</name>
</gene>